<dbReference type="RefSeq" id="WP_152273968.1">
    <property type="nucleotide sequence ID" value="NZ_BAAAKG010000001.1"/>
</dbReference>
<name>A0ABY6FRT9_9MICC</name>
<proteinExistence type="predicted"/>
<dbReference type="EMBL" id="CP106856">
    <property type="protein sequence ID" value="UYB35928.1"/>
    <property type="molecule type" value="Genomic_DNA"/>
</dbReference>
<dbReference type="Proteomes" id="UP001063368">
    <property type="component" value="Chromosome"/>
</dbReference>
<sequence length="175" mass="18753">MESSELLVDAFGRLPSTVRRVVHGLSAKELNSRPYPDGNSISWLIWHLARVEDAQVADVAGHQQVWTAEGWVDRVGLPLEAEDTGYGHTSEQVAKVQVQSAEVLQGYYDAVSARTVAFVSGLSAADLDRVVDTSWDPPVTLGVRLISSLADCLEHVGQAAYVRGMLTSGSSSGSS</sequence>
<keyword evidence="2" id="KW-1185">Reference proteome</keyword>
<dbReference type="Pfam" id="PF04978">
    <property type="entry name" value="MST"/>
    <property type="match status" value="1"/>
</dbReference>
<dbReference type="SUPFAM" id="SSF109854">
    <property type="entry name" value="DinB/YfiT-like putative metalloenzymes"/>
    <property type="match status" value="1"/>
</dbReference>
<dbReference type="NCBIfam" id="NF047843">
    <property type="entry name" value="MST_Rv0443"/>
    <property type="match status" value="1"/>
</dbReference>
<accession>A0ABY6FRT9</accession>
<protein>
    <submittedName>
        <fullName evidence="1">DinB family protein</fullName>
    </submittedName>
</protein>
<dbReference type="InterPro" id="IPR007061">
    <property type="entry name" value="MST-like"/>
</dbReference>
<gene>
    <name evidence="1" type="ORF">N9A08_15135</name>
</gene>
<dbReference type="InterPro" id="IPR034660">
    <property type="entry name" value="DinB/YfiT-like"/>
</dbReference>
<dbReference type="Gene3D" id="1.20.120.450">
    <property type="entry name" value="dinb family like domain"/>
    <property type="match status" value="1"/>
</dbReference>
<organism evidence="1 2">
    <name type="scientific">Arthrobacter koreensis</name>
    <dbReference type="NCBI Taxonomy" id="199136"/>
    <lineage>
        <taxon>Bacteria</taxon>
        <taxon>Bacillati</taxon>
        <taxon>Actinomycetota</taxon>
        <taxon>Actinomycetes</taxon>
        <taxon>Micrococcales</taxon>
        <taxon>Micrococcaceae</taxon>
        <taxon>Arthrobacter</taxon>
    </lineage>
</organism>
<evidence type="ECO:0000313" key="2">
    <source>
        <dbReference type="Proteomes" id="UP001063368"/>
    </source>
</evidence>
<dbReference type="GeneID" id="95606624"/>
<evidence type="ECO:0000313" key="1">
    <source>
        <dbReference type="EMBL" id="UYB35928.1"/>
    </source>
</evidence>
<reference evidence="1" key="1">
    <citation type="submission" date="2022-09" db="EMBL/GenBank/DDBJ databases">
        <authorList>
            <person name="Li D."/>
            <person name="Cheng J."/>
            <person name="Li Y."/>
        </authorList>
    </citation>
    <scope>NUCLEOTIDE SEQUENCE</scope>
    <source>
        <strain evidence="1">DL</strain>
    </source>
</reference>